<dbReference type="EMBL" id="BARV01028456">
    <property type="protein sequence ID" value="GAI34062.1"/>
    <property type="molecule type" value="Genomic_DNA"/>
</dbReference>
<keyword evidence="1" id="KW-1133">Transmembrane helix</keyword>
<sequence>MTIAGFVLGIGHYTRYRPGLVWIFTTITLVLAVVVFEVTIGFDELDYQLYVAKNNPERISEFHDHSITEALDRTTKDPVIKKYLEGFFYPADPIALRAELKREIQIKLSYDSWPSWFIVPEELEYQEKRQWLFGQYDLFISKRSNSRRMPIALYCKALLSEYSADINVLGQKEVLRFYSDYPYERSREIWYRLYSKFGESPESLEAR</sequence>
<keyword evidence="1" id="KW-0472">Membrane</keyword>
<dbReference type="AlphaFoldDB" id="X1MQZ9"/>
<name>X1MQZ9_9ZZZZ</name>
<proteinExistence type="predicted"/>
<comment type="caution">
    <text evidence="2">The sequence shown here is derived from an EMBL/GenBank/DDBJ whole genome shotgun (WGS) entry which is preliminary data.</text>
</comment>
<feature type="non-terminal residue" evidence="2">
    <location>
        <position position="207"/>
    </location>
</feature>
<reference evidence="2" key="1">
    <citation type="journal article" date="2014" name="Front. Microbiol.">
        <title>High frequency of phylogenetically diverse reductive dehalogenase-homologous genes in deep subseafloor sedimentary metagenomes.</title>
        <authorList>
            <person name="Kawai M."/>
            <person name="Futagami T."/>
            <person name="Toyoda A."/>
            <person name="Takaki Y."/>
            <person name="Nishi S."/>
            <person name="Hori S."/>
            <person name="Arai W."/>
            <person name="Tsubouchi T."/>
            <person name="Morono Y."/>
            <person name="Uchiyama I."/>
            <person name="Ito T."/>
            <person name="Fujiyama A."/>
            <person name="Inagaki F."/>
            <person name="Takami H."/>
        </authorList>
    </citation>
    <scope>NUCLEOTIDE SEQUENCE</scope>
    <source>
        <strain evidence="2">Expedition CK06-06</strain>
    </source>
</reference>
<protein>
    <submittedName>
        <fullName evidence="2">Uncharacterized protein</fullName>
    </submittedName>
</protein>
<evidence type="ECO:0000313" key="2">
    <source>
        <dbReference type="EMBL" id="GAI34062.1"/>
    </source>
</evidence>
<organism evidence="2">
    <name type="scientific">marine sediment metagenome</name>
    <dbReference type="NCBI Taxonomy" id="412755"/>
    <lineage>
        <taxon>unclassified sequences</taxon>
        <taxon>metagenomes</taxon>
        <taxon>ecological metagenomes</taxon>
    </lineage>
</organism>
<evidence type="ECO:0000256" key="1">
    <source>
        <dbReference type="SAM" id="Phobius"/>
    </source>
</evidence>
<accession>X1MQZ9</accession>
<keyword evidence="1" id="KW-0812">Transmembrane</keyword>
<gene>
    <name evidence="2" type="ORF">S06H3_45547</name>
</gene>
<feature type="transmembrane region" description="Helical" evidence="1">
    <location>
        <begin position="20"/>
        <end position="40"/>
    </location>
</feature>